<dbReference type="GO" id="GO:0010494">
    <property type="term" value="C:cytoplasmic stress granule"/>
    <property type="evidence" value="ECO:0007669"/>
    <property type="project" value="UniProtKB-SubCell"/>
</dbReference>
<evidence type="ECO:0000256" key="1">
    <source>
        <dbReference type="ARBA" id="ARBA00004210"/>
    </source>
</evidence>
<evidence type="ECO:0000256" key="3">
    <source>
        <dbReference type="PROSITE-ProRule" id="PRU00176"/>
    </source>
</evidence>
<feature type="region of interest" description="Disordered" evidence="4">
    <location>
        <begin position="354"/>
        <end position="416"/>
    </location>
</feature>
<reference evidence="7" key="1">
    <citation type="journal article" date="2015" name="Insect Biochem. Mol. Biol.">
        <title>An insight into the sialome of the horse fly, Tabanus bromius.</title>
        <authorList>
            <person name="Ribeiro J.M."/>
            <person name="Kazimirova M."/>
            <person name="Takac P."/>
            <person name="Andersen J.F."/>
            <person name="Francischetti I.M."/>
        </authorList>
    </citation>
    <scope>NUCLEOTIDE SEQUENCE</scope>
</reference>
<dbReference type="PROSITE" id="PS50102">
    <property type="entry name" value="RRM"/>
    <property type="match status" value="1"/>
</dbReference>
<dbReference type="Gene3D" id="3.10.450.50">
    <property type="match status" value="1"/>
</dbReference>
<dbReference type="SUPFAM" id="SSF54427">
    <property type="entry name" value="NTF2-like"/>
    <property type="match status" value="1"/>
</dbReference>
<dbReference type="GO" id="GO:1990904">
    <property type="term" value="C:ribonucleoprotein complex"/>
    <property type="evidence" value="ECO:0007669"/>
    <property type="project" value="TreeGrafter"/>
</dbReference>
<dbReference type="GO" id="GO:0003729">
    <property type="term" value="F:mRNA binding"/>
    <property type="evidence" value="ECO:0007669"/>
    <property type="project" value="TreeGrafter"/>
</dbReference>
<feature type="compositionally biased region" description="Low complexity" evidence="4">
    <location>
        <begin position="508"/>
        <end position="536"/>
    </location>
</feature>
<dbReference type="InterPro" id="IPR000504">
    <property type="entry name" value="RRM_dom"/>
</dbReference>
<dbReference type="PROSITE" id="PS50177">
    <property type="entry name" value="NTF2_DOMAIN"/>
    <property type="match status" value="1"/>
</dbReference>
<proteinExistence type="evidence at transcript level"/>
<evidence type="ECO:0000256" key="2">
    <source>
        <dbReference type="ARBA" id="ARBA00022884"/>
    </source>
</evidence>
<sequence>MVMDAQPSPLSVGREFVRQYYTLLNKAPNHLHRFYNNHSSFIHGGDSQNRETVPVVGQKNIYNRIQQLNFRDCHAKISQVDAQATLGNGVVVQVTGELSNDGQPMRRFTQTFVLAPQSPKNYYVHNDIFRYQDLYSDEENETENRSENDEEQEEPKIIEANQQNTMGQPQQIYYQLPAAAVAAIPASVGQTVPIPPFTAQPPQVNGVVHDELLQVMQPAAQPAQIAAQTVMPPQPQQQQVTGHQAQVVTPVSVAVSTPVSSALAATTAAITPLPVDSANKDLNVNLQKQITRNASPDVPPVSDSPVKQENEVKKEEFKASLEPTEKPEAIKIPQSEPKTYANLFKSINTNSTSSGFVSLPTPPHQNMLGQSPANKQQELRSDPTPAGALPQRTSSNRQSKDFSERRVSNSNSQYSDSHQLFFGNVPHHATEDELRTLFSKFGPVVDLRLHSKTGSKVPGVRVSPNYGFVTYDDPESVQNCLNNCPLFFPDNSPDGQKLNVEEKKVRQRNNANDVNRVSNNMSGNSGMGNSQRSSGGPNRSLSNSGGIMRGGAGGSGGPPRGSAGGPRPSGSFPRNDRGTGGPPSRQTGNSTPNTGSANSYGRR</sequence>
<protein>
    <submittedName>
        <fullName evidence="7">Putative ras gtpase-activating protein-binding protein 1</fullName>
    </submittedName>
</protein>
<dbReference type="FunFam" id="3.10.450.50:FF:000010">
    <property type="entry name" value="Ras GTPase-activating protein-binding protein"/>
    <property type="match status" value="1"/>
</dbReference>
<dbReference type="Pfam" id="PF02136">
    <property type="entry name" value="NTF2"/>
    <property type="match status" value="1"/>
</dbReference>
<accession>A0A0K8TMI6</accession>
<dbReference type="PANTHER" id="PTHR10693:SF20">
    <property type="entry name" value="AT27578P"/>
    <property type="match status" value="1"/>
</dbReference>
<dbReference type="SUPFAM" id="SSF54928">
    <property type="entry name" value="RNA-binding domain, RBD"/>
    <property type="match status" value="1"/>
</dbReference>
<evidence type="ECO:0000259" key="6">
    <source>
        <dbReference type="PROSITE" id="PS50177"/>
    </source>
</evidence>
<dbReference type="Pfam" id="PF00076">
    <property type="entry name" value="RRM_1"/>
    <property type="match status" value="1"/>
</dbReference>
<name>A0A0K8TMI6_TABBR</name>
<feature type="compositionally biased region" description="Basic and acidic residues" evidence="4">
    <location>
        <begin position="398"/>
        <end position="407"/>
    </location>
</feature>
<dbReference type="PANTHER" id="PTHR10693">
    <property type="entry name" value="RAS GTPASE-ACTIVATING PROTEIN-BINDING PROTEIN"/>
    <property type="match status" value="1"/>
</dbReference>
<evidence type="ECO:0000256" key="4">
    <source>
        <dbReference type="SAM" id="MobiDB-lite"/>
    </source>
</evidence>
<feature type="compositionally biased region" description="Polar residues" evidence="4">
    <location>
        <begin position="584"/>
        <end position="603"/>
    </location>
</feature>
<organism evidence="7">
    <name type="scientific">Tabanus bromius</name>
    <name type="common">Band-eyed brown horse fly</name>
    <dbReference type="NCBI Taxonomy" id="304241"/>
    <lineage>
        <taxon>Eukaryota</taxon>
        <taxon>Metazoa</taxon>
        <taxon>Ecdysozoa</taxon>
        <taxon>Arthropoda</taxon>
        <taxon>Hexapoda</taxon>
        <taxon>Insecta</taxon>
        <taxon>Pterygota</taxon>
        <taxon>Neoptera</taxon>
        <taxon>Endopterygota</taxon>
        <taxon>Diptera</taxon>
        <taxon>Brachycera</taxon>
        <taxon>Tabanomorpha</taxon>
        <taxon>Tabanoidea</taxon>
        <taxon>Tabanidae</taxon>
        <taxon>Tabanus</taxon>
    </lineage>
</organism>
<dbReference type="InterPro" id="IPR035979">
    <property type="entry name" value="RBD_domain_sf"/>
</dbReference>
<feature type="compositionally biased region" description="Basic and acidic residues" evidence="4">
    <location>
        <begin position="306"/>
        <end position="329"/>
    </location>
</feature>
<feature type="domain" description="NTF2" evidence="6">
    <location>
        <begin position="12"/>
        <end position="131"/>
    </location>
</feature>
<keyword evidence="2 3" id="KW-0694">RNA-binding</keyword>
<dbReference type="Gene3D" id="3.30.70.330">
    <property type="match status" value="1"/>
</dbReference>
<dbReference type="SMART" id="SM00360">
    <property type="entry name" value="RRM"/>
    <property type="match status" value="1"/>
</dbReference>
<comment type="subcellular location">
    <subcellularLocation>
        <location evidence="1">Cytoplasm</location>
        <location evidence="1">Stress granule</location>
    </subcellularLocation>
</comment>
<feature type="domain" description="RRM" evidence="5">
    <location>
        <begin position="418"/>
        <end position="505"/>
    </location>
</feature>
<dbReference type="InterPro" id="IPR012677">
    <property type="entry name" value="Nucleotide-bd_a/b_plait_sf"/>
</dbReference>
<feature type="region of interest" description="Disordered" evidence="4">
    <location>
        <begin position="504"/>
        <end position="603"/>
    </location>
</feature>
<dbReference type="InterPro" id="IPR018222">
    <property type="entry name" value="Nuclear_transport_factor_2_euk"/>
</dbReference>
<dbReference type="EMBL" id="GDAI01002021">
    <property type="protein sequence ID" value="JAI15582.1"/>
    <property type="molecule type" value="mRNA"/>
</dbReference>
<dbReference type="InterPro" id="IPR039539">
    <property type="entry name" value="Ras_GTPase_bind_prot"/>
</dbReference>
<evidence type="ECO:0000259" key="5">
    <source>
        <dbReference type="PROSITE" id="PS50102"/>
    </source>
</evidence>
<dbReference type="InterPro" id="IPR002075">
    <property type="entry name" value="NTF2_dom"/>
</dbReference>
<evidence type="ECO:0000313" key="7">
    <source>
        <dbReference type="EMBL" id="JAI15582.1"/>
    </source>
</evidence>
<feature type="compositionally biased region" description="Gly residues" evidence="4">
    <location>
        <begin position="547"/>
        <end position="564"/>
    </location>
</feature>
<dbReference type="AlphaFoldDB" id="A0A0K8TMI6"/>
<feature type="compositionally biased region" description="Polar residues" evidence="4">
    <location>
        <begin position="367"/>
        <end position="376"/>
    </location>
</feature>
<dbReference type="InterPro" id="IPR032710">
    <property type="entry name" value="NTF2-like_dom_sf"/>
</dbReference>
<feature type="region of interest" description="Disordered" evidence="4">
    <location>
        <begin position="290"/>
        <end position="334"/>
    </location>
</feature>
<dbReference type="GO" id="GO:0005829">
    <property type="term" value="C:cytosol"/>
    <property type="evidence" value="ECO:0007669"/>
    <property type="project" value="TreeGrafter"/>
</dbReference>
<dbReference type="CDD" id="cd00780">
    <property type="entry name" value="NTF2"/>
    <property type="match status" value="1"/>
</dbReference>